<dbReference type="PANTHER" id="PTHR21610">
    <property type="entry name" value="VON WILLEBRAND FACTOR A DOMAIN-CONTAINING PROTEIN 8"/>
    <property type="match status" value="1"/>
</dbReference>
<dbReference type="PANTHER" id="PTHR21610:SF9">
    <property type="entry name" value="VON WILLEBRAND FACTOR A DOMAIN-CONTAINING PROTEIN 8"/>
    <property type="match status" value="1"/>
</dbReference>
<protein>
    <recommendedName>
        <fullName evidence="1">VWFA domain-containing protein</fullName>
    </recommendedName>
</protein>
<dbReference type="Gene3D" id="3.40.50.300">
    <property type="entry name" value="P-loop containing nucleotide triphosphate hydrolases"/>
    <property type="match status" value="3"/>
</dbReference>
<dbReference type="OrthoDB" id="5186at2759"/>
<dbReference type="SUPFAM" id="SSF53300">
    <property type="entry name" value="vWA-like"/>
    <property type="match status" value="1"/>
</dbReference>
<dbReference type="PROSITE" id="PS50234">
    <property type="entry name" value="VWFA"/>
    <property type="match status" value="1"/>
</dbReference>
<dbReference type="InterPro" id="IPR036465">
    <property type="entry name" value="vWFA_dom_sf"/>
</dbReference>
<dbReference type="SUPFAM" id="SSF52540">
    <property type="entry name" value="P-loop containing nucleoside triphosphate hydrolases"/>
    <property type="match status" value="3"/>
</dbReference>
<dbReference type="InterPro" id="IPR011704">
    <property type="entry name" value="ATPase_dyneun-rel_AAA"/>
</dbReference>
<evidence type="ECO:0000259" key="1">
    <source>
        <dbReference type="PROSITE" id="PS50234"/>
    </source>
</evidence>
<evidence type="ECO:0000313" key="2">
    <source>
        <dbReference type="EMBL" id="CAH0368582.1"/>
    </source>
</evidence>
<dbReference type="GO" id="GO:0016887">
    <property type="term" value="F:ATP hydrolysis activity"/>
    <property type="evidence" value="ECO:0007669"/>
    <property type="project" value="InterPro"/>
</dbReference>
<sequence length="1299" mass="139408">MRRTAPMLLRHLSSDSVDSVRVGRAVTRLRNGGDFKPVGALATLPPRLGATLEWLCQKDALGQDALLICAPAERARARRAAFAFAELVNAEAYYVGVSPDTAEADLRQRRELTGGGSAAWSDAAPVRAALAGGVLILDGLERAERNVLPTLNNLLENRELALDDGRRLVPEWRLAQLREEVDVPLLPVPQTFRVIALASPAPPFTGRALDPPLRSRLQAHVVPSFDVDELPPHEDLAAACAALLEIERNNAVAAAASRSSDTTFAFSGTAIKRVARHASDARAVLERCYPPLAGRYLLGKAVSKDAVEAVDRVLGAPAADEGAGRADGALWLSATQSRALAAAQSDLKNGEHVALVGPAGGGKSIMAARVAPAAARLQTCHKDLTARDLLQSRATDPATGASTWRDGPIIEAMRAGSSVILDGAHRLQRGVLAAALSRALHDGIVDLPDGSRLEAAEGFRVVAVAEPGAWLGDGDVAACFSSHAVPEWADDDIEAALAHLVPGCDARALAAVARRSREDGDAATRLSIRSLLRVARRLAAGEADVKPLVEEALMAAFLPRRLRDKVDDWFASSSDEEVEATAAWTVAGEDVSVVARRDGATAATVAMRGRGRAPELVPSLPNYVPTRAAEAAVAALVQLEAAGERAVLVLGNQGVGKNVAVDRYLSLCGAEREYSQLHRDSTVSSLTATPTLEDGILRHEDAPLVRAALHGRVCVLDEADKAPTEVTVLLKALVADGVLPLPDGRILRVGDNVHADFRLVVLANRPGYPFHGNALFRECGDAFAGLVVDNPDVDSEVALLEDVAPSRPHDERRRLACAFAELRARHETGSLAYPFSMRECAAVARHLELYGSEDEGVGDALANVLAHDAYAPQRAMVAAVFEAHGFEGVADKLQRKLDGIVPSMAYDVEYTSIKGSGGASVPRTGLSAPKFGKVDPSGNPHVGGNTWAGGSGGSDTAGLGGRGGPYRLWDGKHVPHQVSDEAKAEVSEAARAEGRRQAQIAHKKRLEEIEGMTENEWDTYKGMLDRIAPHVASLREQLGAAKDRKSERTWLRRRSDGELDDDRLVDGAAGERLVFKRRGKPDPLDRKPTEEDEFRKRTLLFLVDVSGSMYRFQMMDGRLARMLEATMLVMEALEGLEGKYEYAIRGHSGESDGVEFVEFGQPPSNRGERLKVLQRMVAHSQFCDTGDRTIEATRRAISDVSARGFVDDEEERKHLVVALSDANFSRYGLDPRWWAEALSDSDAVDAHAVMVGSIADEASLVAGALPRGRGHVCFDADELPVVFKRILQHARIIDDGEEM</sequence>
<name>A0A8J2SKC1_9STRA</name>
<dbReference type="Gene3D" id="3.40.50.410">
    <property type="entry name" value="von Willebrand factor, type A domain"/>
    <property type="match status" value="1"/>
</dbReference>
<keyword evidence="3" id="KW-1185">Reference proteome</keyword>
<reference evidence="2" key="1">
    <citation type="submission" date="2021-11" db="EMBL/GenBank/DDBJ databases">
        <authorList>
            <consortium name="Genoscope - CEA"/>
            <person name="William W."/>
        </authorList>
    </citation>
    <scope>NUCLEOTIDE SEQUENCE</scope>
</reference>
<gene>
    <name evidence="2" type="ORF">PECAL_2P16520</name>
</gene>
<comment type="caution">
    <text evidence="2">The sequence shown here is derived from an EMBL/GenBank/DDBJ whole genome shotgun (WGS) entry which is preliminary data.</text>
</comment>
<dbReference type="Proteomes" id="UP000789595">
    <property type="component" value="Unassembled WGS sequence"/>
</dbReference>
<dbReference type="InterPro" id="IPR002035">
    <property type="entry name" value="VWF_A"/>
</dbReference>
<dbReference type="EMBL" id="CAKKNE010000002">
    <property type="protein sequence ID" value="CAH0368582.1"/>
    <property type="molecule type" value="Genomic_DNA"/>
</dbReference>
<dbReference type="GO" id="GO:0005524">
    <property type="term" value="F:ATP binding"/>
    <property type="evidence" value="ECO:0007669"/>
    <property type="project" value="InterPro"/>
</dbReference>
<feature type="domain" description="VWFA" evidence="1">
    <location>
        <begin position="1098"/>
        <end position="1286"/>
    </location>
</feature>
<organism evidence="2 3">
    <name type="scientific">Pelagomonas calceolata</name>
    <dbReference type="NCBI Taxonomy" id="35677"/>
    <lineage>
        <taxon>Eukaryota</taxon>
        <taxon>Sar</taxon>
        <taxon>Stramenopiles</taxon>
        <taxon>Ochrophyta</taxon>
        <taxon>Pelagophyceae</taxon>
        <taxon>Pelagomonadales</taxon>
        <taxon>Pelagomonadaceae</taxon>
        <taxon>Pelagomonas</taxon>
    </lineage>
</organism>
<evidence type="ECO:0000313" key="3">
    <source>
        <dbReference type="Proteomes" id="UP000789595"/>
    </source>
</evidence>
<dbReference type="InterPro" id="IPR027417">
    <property type="entry name" value="P-loop_NTPase"/>
</dbReference>
<proteinExistence type="predicted"/>
<dbReference type="GO" id="GO:0005737">
    <property type="term" value="C:cytoplasm"/>
    <property type="evidence" value="ECO:0007669"/>
    <property type="project" value="TreeGrafter"/>
</dbReference>
<accession>A0A8J2SKC1</accession>
<dbReference type="Pfam" id="PF07728">
    <property type="entry name" value="AAA_5"/>
    <property type="match status" value="3"/>
</dbReference>
<dbReference type="InterPro" id="IPR039891">
    <property type="entry name" value="VWA8"/>
</dbReference>